<feature type="transmembrane region" description="Helical" evidence="7">
    <location>
        <begin position="137"/>
        <end position="158"/>
    </location>
</feature>
<keyword evidence="10" id="KW-1185">Reference proteome</keyword>
<evidence type="ECO:0000256" key="3">
    <source>
        <dbReference type="ARBA" id="ARBA00022475"/>
    </source>
</evidence>
<protein>
    <submittedName>
        <fullName evidence="9">Membrane protein DedA with SNARE-associated domain</fullName>
    </submittedName>
</protein>
<keyword evidence="5 7" id="KW-1133">Transmembrane helix</keyword>
<dbReference type="GO" id="GO:0005886">
    <property type="term" value="C:plasma membrane"/>
    <property type="evidence" value="ECO:0007669"/>
    <property type="project" value="UniProtKB-SubCell"/>
</dbReference>
<evidence type="ECO:0000256" key="2">
    <source>
        <dbReference type="ARBA" id="ARBA00010792"/>
    </source>
</evidence>
<comment type="similarity">
    <text evidence="2">Belongs to the DedA family.</text>
</comment>
<feature type="transmembrane region" description="Helical" evidence="7">
    <location>
        <begin position="178"/>
        <end position="196"/>
    </location>
</feature>
<evidence type="ECO:0000313" key="10">
    <source>
        <dbReference type="Proteomes" id="UP000252254"/>
    </source>
</evidence>
<reference evidence="9 10" key="1">
    <citation type="submission" date="2018-06" db="EMBL/GenBank/DDBJ databases">
        <title>Genomic Encyclopedia of Type Strains, Phase IV (KMG-IV): sequencing the most valuable type-strain genomes for metagenomic binning, comparative biology and taxonomic classification.</title>
        <authorList>
            <person name="Goeker M."/>
        </authorList>
    </citation>
    <scope>NUCLEOTIDE SEQUENCE [LARGE SCALE GENOMIC DNA]</scope>
    <source>
        <strain evidence="9 10">DSM 15140</strain>
    </source>
</reference>
<accession>A0A366DX07</accession>
<evidence type="ECO:0000256" key="7">
    <source>
        <dbReference type="SAM" id="Phobius"/>
    </source>
</evidence>
<comment type="subcellular location">
    <subcellularLocation>
        <location evidence="1">Cell membrane</location>
        <topology evidence="1">Multi-pass membrane protein</topology>
    </subcellularLocation>
</comment>
<name>A0A366DX07_9BACI</name>
<dbReference type="RefSeq" id="WP_113869844.1">
    <property type="nucleotide sequence ID" value="NZ_BAABQN010000009.1"/>
</dbReference>
<keyword evidence="6 7" id="KW-0472">Membrane</keyword>
<gene>
    <name evidence="9" type="ORF">DES48_110124</name>
</gene>
<proteinExistence type="inferred from homology"/>
<dbReference type="InterPro" id="IPR051311">
    <property type="entry name" value="DedA_domain"/>
</dbReference>
<sequence length="200" mass="22344">MQDWLMTVINSYGYMGIAFLIAVENIFPPIPSEIILTFGGFLTTSTSMSLTGVVVAATIGSVFGAVVLYLIGASISKETLKKFINKRGHYLRLEVDDVDRAIGWFHKYGGWSVFVCRFIPLIRSLISIPAGLAQMQFWPFLLLTTTGTLIWNVVLVSLGAYVGESWQDILIYMDRYSLIMYGLLAVVIIIGIGIYLKRRK</sequence>
<dbReference type="STRING" id="200904.GCA_900168775_01301"/>
<dbReference type="InterPro" id="IPR032816">
    <property type="entry name" value="VTT_dom"/>
</dbReference>
<evidence type="ECO:0000256" key="1">
    <source>
        <dbReference type="ARBA" id="ARBA00004651"/>
    </source>
</evidence>
<evidence type="ECO:0000259" key="8">
    <source>
        <dbReference type="Pfam" id="PF09335"/>
    </source>
</evidence>
<feature type="transmembrane region" description="Helical" evidence="7">
    <location>
        <begin position="12"/>
        <end position="30"/>
    </location>
</feature>
<evidence type="ECO:0000256" key="4">
    <source>
        <dbReference type="ARBA" id="ARBA00022692"/>
    </source>
</evidence>
<dbReference type="PANTHER" id="PTHR42709:SF6">
    <property type="entry name" value="UNDECAPRENYL PHOSPHATE TRANSPORTER A"/>
    <property type="match status" value="1"/>
</dbReference>
<keyword evidence="3" id="KW-1003">Cell membrane</keyword>
<evidence type="ECO:0000256" key="6">
    <source>
        <dbReference type="ARBA" id="ARBA00023136"/>
    </source>
</evidence>
<keyword evidence="4 7" id="KW-0812">Transmembrane</keyword>
<dbReference type="EMBL" id="QNRI01000010">
    <property type="protein sequence ID" value="RBO94636.1"/>
    <property type="molecule type" value="Genomic_DNA"/>
</dbReference>
<evidence type="ECO:0000313" key="9">
    <source>
        <dbReference type="EMBL" id="RBO94636.1"/>
    </source>
</evidence>
<dbReference type="Proteomes" id="UP000252254">
    <property type="component" value="Unassembled WGS sequence"/>
</dbReference>
<dbReference type="Pfam" id="PF09335">
    <property type="entry name" value="VTT_dom"/>
    <property type="match status" value="1"/>
</dbReference>
<dbReference type="AlphaFoldDB" id="A0A366DX07"/>
<comment type="caution">
    <text evidence="9">The sequence shown here is derived from an EMBL/GenBank/DDBJ whole genome shotgun (WGS) entry which is preliminary data.</text>
</comment>
<organism evidence="9 10">
    <name type="scientific">Paraliobacillus ryukyuensis</name>
    <dbReference type="NCBI Taxonomy" id="200904"/>
    <lineage>
        <taxon>Bacteria</taxon>
        <taxon>Bacillati</taxon>
        <taxon>Bacillota</taxon>
        <taxon>Bacilli</taxon>
        <taxon>Bacillales</taxon>
        <taxon>Bacillaceae</taxon>
        <taxon>Paraliobacillus</taxon>
    </lineage>
</organism>
<feature type="transmembrane region" description="Helical" evidence="7">
    <location>
        <begin position="50"/>
        <end position="72"/>
    </location>
</feature>
<dbReference type="OrthoDB" id="9813426at2"/>
<feature type="domain" description="VTT" evidence="8">
    <location>
        <begin position="30"/>
        <end position="160"/>
    </location>
</feature>
<evidence type="ECO:0000256" key="5">
    <source>
        <dbReference type="ARBA" id="ARBA00022989"/>
    </source>
</evidence>
<dbReference type="PANTHER" id="PTHR42709">
    <property type="entry name" value="ALKALINE PHOSPHATASE LIKE PROTEIN"/>
    <property type="match status" value="1"/>
</dbReference>